<reference evidence="6 7" key="1">
    <citation type="submission" date="2020-08" db="EMBL/GenBank/DDBJ databases">
        <title>Acidobacteriota in marine sediments use diverse sulfur dissimilation pathways.</title>
        <authorList>
            <person name="Wasmund K."/>
        </authorList>
    </citation>
    <scope>NUCLEOTIDE SEQUENCE [LARGE SCALE GENOMIC DNA]</scope>
    <source>
        <strain evidence="6">MAG AM4</strain>
    </source>
</reference>
<feature type="region of interest" description="Disordered" evidence="4">
    <location>
        <begin position="296"/>
        <end position="315"/>
    </location>
</feature>
<dbReference type="Pfam" id="PF13525">
    <property type="entry name" value="YfiO"/>
    <property type="match status" value="1"/>
</dbReference>
<evidence type="ECO:0000313" key="6">
    <source>
        <dbReference type="EMBL" id="MBD3867125.1"/>
    </source>
</evidence>
<dbReference type="NCBIfam" id="TIGR03302">
    <property type="entry name" value="OM_YfiO"/>
    <property type="match status" value="1"/>
</dbReference>
<keyword evidence="2" id="KW-0472">Membrane</keyword>
<name>A0A8J7C1D6_9BACT</name>
<evidence type="ECO:0000256" key="4">
    <source>
        <dbReference type="SAM" id="MobiDB-lite"/>
    </source>
</evidence>
<dbReference type="InterPro" id="IPR017689">
    <property type="entry name" value="BamD"/>
</dbReference>
<gene>
    <name evidence="6" type="primary">bamD</name>
    <name evidence="6" type="ORF">IFK94_03285</name>
</gene>
<evidence type="ECO:0000256" key="3">
    <source>
        <dbReference type="ARBA" id="ARBA00023237"/>
    </source>
</evidence>
<feature type="region of interest" description="Disordered" evidence="4">
    <location>
        <begin position="269"/>
        <end position="288"/>
    </location>
</feature>
<keyword evidence="1" id="KW-0732">Signal</keyword>
<accession>A0A8J7C1D6</accession>
<dbReference type="PROSITE" id="PS51257">
    <property type="entry name" value="PROKAR_LIPOPROTEIN"/>
    <property type="match status" value="1"/>
</dbReference>
<dbReference type="Gene3D" id="1.25.40.10">
    <property type="entry name" value="Tetratricopeptide repeat domain"/>
    <property type="match status" value="1"/>
</dbReference>
<evidence type="ECO:0000259" key="5">
    <source>
        <dbReference type="Pfam" id="PF13525"/>
    </source>
</evidence>
<keyword evidence="3" id="KW-0998">Cell outer membrane</keyword>
<protein>
    <submittedName>
        <fullName evidence="6">Outer membrane protein assembly factor BamD</fullName>
    </submittedName>
</protein>
<dbReference type="AlphaFoldDB" id="A0A8J7C1D6"/>
<dbReference type="InterPro" id="IPR011990">
    <property type="entry name" value="TPR-like_helical_dom_sf"/>
</dbReference>
<evidence type="ECO:0000256" key="1">
    <source>
        <dbReference type="ARBA" id="ARBA00022729"/>
    </source>
</evidence>
<dbReference type="InterPro" id="IPR039565">
    <property type="entry name" value="BamD-like"/>
</dbReference>
<dbReference type="Proteomes" id="UP000648239">
    <property type="component" value="Unassembled WGS sequence"/>
</dbReference>
<feature type="domain" description="Outer membrane lipoprotein BamD-like" evidence="5">
    <location>
        <begin position="43"/>
        <end position="216"/>
    </location>
</feature>
<organism evidence="6 7">
    <name type="scientific">Candidatus Polarisedimenticola svalbardensis</name>
    <dbReference type="NCBI Taxonomy" id="2886004"/>
    <lineage>
        <taxon>Bacteria</taxon>
        <taxon>Pseudomonadati</taxon>
        <taxon>Acidobacteriota</taxon>
        <taxon>Candidatus Polarisedimenticolia</taxon>
        <taxon>Candidatus Polarisedimenticolales</taxon>
        <taxon>Candidatus Polarisedimenticolaceae</taxon>
        <taxon>Candidatus Polarisedimenticola</taxon>
    </lineage>
</organism>
<evidence type="ECO:0000256" key="2">
    <source>
        <dbReference type="ARBA" id="ARBA00023136"/>
    </source>
</evidence>
<feature type="compositionally biased region" description="Basic residues" evidence="4">
    <location>
        <begin position="296"/>
        <end position="306"/>
    </location>
</feature>
<evidence type="ECO:0000313" key="7">
    <source>
        <dbReference type="Proteomes" id="UP000648239"/>
    </source>
</evidence>
<proteinExistence type="predicted"/>
<comment type="caution">
    <text evidence="6">The sequence shown here is derived from an EMBL/GenBank/DDBJ whole genome shotgun (WGS) entry which is preliminary data.</text>
</comment>
<dbReference type="EMBL" id="JACXWD010000006">
    <property type="protein sequence ID" value="MBD3867125.1"/>
    <property type="molecule type" value="Genomic_DNA"/>
</dbReference>
<dbReference type="SUPFAM" id="SSF48452">
    <property type="entry name" value="TPR-like"/>
    <property type="match status" value="1"/>
</dbReference>
<sequence length="315" mass="35934">MKIGTIGRVGALMLAAVFLVTMAGCGGSKKKDSSGPADAYLTTEELYDQGREYLASHELRKARQMFERINMTEDARDLEPMVRLSMADATFYAGDSLSLIDARPLYDDFVILYGDHERAPYAKLQAGVCLLQQVNHPSRDQSMTYESIEDLNAVIRRFPGSDYAGVAQIKIDNARNNLAEHDYLIGKFYMKKKAYQPAEKRFRNVLLNYPEYPDRDKLYFALGKALVLADNMDEGSIYLGKLIESWPNSAYAKDATKLLAKDSVADIRKKEERRRAKEQARTDKRIKEAEARMMKARKKFAKKNKKKKDEEPEKE</sequence>